<dbReference type="Proteomes" id="UP001596958">
    <property type="component" value="Unassembled WGS sequence"/>
</dbReference>
<reference evidence="3" key="1">
    <citation type="journal article" date="2019" name="Int. J. Syst. Evol. Microbiol.">
        <title>The Global Catalogue of Microorganisms (GCM) 10K type strain sequencing project: providing services to taxonomists for standard genome sequencing and annotation.</title>
        <authorList>
            <consortium name="The Broad Institute Genomics Platform"/>
            <consortium name="The Broad Institute Genome Sequencing Center for Infectious Disease"/>
            <person name="Wu L."/>
            <person name="Ma J."/>
        </authorList>
    </citation>
    <scope>NUCLEOTIDE SEQUENCE [LARGE SCALE GENOMIC DNA]</scope>
    <source>
        <strain evidence="3">CCUG 63418</strain>
    </source>
</reference>
<feature type="signal peptide" evidence="1">
    <location>
        <begin position="1"/>
        <end position="19"/>
    </location>
</feature>
<evidence type="ECO:0000256" key="1">
    <source>
        <dbReference type="SAM" id="SignalP"/>
    </source>
</evidence>
<organism evidence="2 3">
    <name type="scientific">Mucilaginibacter calamicampi</name>
    <dbReference type="NCBI Taxonomy" id="1302352"/>
    <lineage>
        <taxon>Bacteria</taxon>
        <taxon>Pseudomonadati</taxon>
        <taxon>Bacteroidota</taxon>
        <taxon>Sphingobacteriia</taxon>
        <taxon>Sphingobacteriales</taxon>
        <taxon>Sphingobacteriaceae</taxon>
        <taxon>Mucilaginibacter</taxon>
    </lineage>
</organism>
<protein>
    <submittedName>
        <fullName evidence="2">DUF4835 family protein</fullName>
    </submittedName>
</protein>
<sequence length="297" mass="34078">MRSVFLYIALSLFTLSVRAQDLNARVTVLSPKIQTTNKRMFQSLETAMKDFLNGRKWLVDPVLPHERIECSFVVNITNWDGSSSFNAELQVQSIRPVFNSNYTTTLLNINDKDFDFTYTEGQTIDYSDQNFQSNLASVMAFYAYIIAGVDYDTFSRFGGTPFYARAQNVLTIAQSSSYRGWKAFDSNTNRYWLIENLNNKVYEPLRGFLYDYHRNGMDLMADNVSRARKAIDNFLPVLADVDRQRLGAMWPLVFFAAKSDELVNIYSAASPQERVQAFNILMKADPSNGMKYQALQK</sequence>
<evidence type="ECO:0000313" key="2">
    <source>
        <dbReference type="EMBL" id="MFD0752328.1"/>
    </source>
</evidence>
<name>A0ABW2Z468_9SPHI</name>
<feature type="chain" id="PRO_5045693401" evidence="1">
    <location>
        <begin position="20"/>
        <end position="297"/>
    </location>
</feature>
<dbReference type="EMBL" id="JBHTHU010000022">
    <property type="protein sequence ID" value="MFD0752328.1"/>
    <property type="molecule type" value="Genomic_DNA"/>
</dbReference>
<evidence type="ECO:0000313" key="3">
    <source>
        <dbReference type="Proteomes" id="UP001596958"/>
    </source>
</evidence>
<dbReference type="Pfam" id="PF16119">
    <property type="entry name" value="DUF4835"/>
    <property type="match status" value="1"/>
</dbReference>
<proteinExistence type="predicted"/>
<gene>
    <name evidence="2" type="ORF">ACFQZS_19390</name>
</gene>
<accession>A0ABW2Z468</accession>
<dbReference type="InterPro" id="IPR032274">
    <property type="entry name" value="DUF4835"/>
</dbReference>
<dbReference type="RefSeq" id="WP_377102706.1">
    <property type="nucleotide sequence ID" value="NZ_JBHTHU010000022.1"/>
</dbReference>
<keyword evidence="1" id="KW-0732">Signal</keyword>
<comment type="caution">
    <text evidence="2">The sequence shown here is derived from an EMBL/GenBank/DDBJ whole genome shotgun (WGS) entry which is preliminary data.</text>
</comment>
<keyword evidence="3" id="KW-1185">Reference proteome</keyword>